<dbReference type="STRING" id="69960.SAMN05421720_1074"/>
<organism evidence="2 3">
    <name type="scientific">Rhodospira trueperi</name>
    <dbReference type="NCBI Taxonomy" id="69960"/>
    <lineage>
        <taxon>Bacteria</taxon>
        <taxon>Pseudomonadati</taxon>
        <taxon>Pseudomonadota</taxon>
        <taxon>Alphaproteobacteria</taxon>
        <taxon>Rhodospirillales</taxon>
        <taxon>Rhodospirillaceae</taxon>
        <taxon>Rhodospira</taxon>
    </lineage>
</organism>
<proteinExistence type="predicted"/>
<dbReference type="AlphaFoldDB" id="A0A1G7D2J4"/>
<feature type="compositionally biased region" description="Basic and acidic residues" evidence="1">
    <location>
        <begin position="1"/>
        <end position="10"/>
    </location>
</feature>
<dbReference type="Proteomes" id="UP000199412">
    <property type="component" value="Unassembled WGS sequence"/>
</dbReference>
<feature type="region of interest" description="Disordered" evidence="1">
    <location>
        <begin position="60"/>
        <end position="81"/>
    </location>
</feature>
<gene>
    <name evidence="2" type="ORF">SAMN05421720_1074</name>
</gene>
<feature type="region of interest" description="Disordered" evidence="1">
    <location>
        <begin position="1"/>
        <end position="27"/>
    </location>
</feature>
<dbReference type="RefSeq" id="WP_092785916.1">
    <property type="nucleotide sequence ID" value="NZ_FNAP01000007.1"/>
</dbReference>
<keyword evidence="3" id="KW-1185">Reference proteome</keyword>
<dbReference type="EMBL" id="FNAP01000007">
    <property type="protein sequence ID" value="SDE45713.1"/>
    <property type="molecule type" value="Genomic_DNA"/>
</dbReference>
<evidence type="ECO:0000313" key="3">
    <source>
        <dbReference type="Proteomes" id="UP000199412"/>
    </source>
</evidence>
<name>A0A1G7D2J4_9PROT</name>
<evidence type="ECO:0000256" key="1">
    <source>
        <dbReference type="SAM" id="MobiDB-lite"/>
    </source>
</evidence>
<accession>A0A1G7D2J4</accession>
<feature type="compositionally biased region" description="Low complexity" evidence="1">
    <location>
        <begin position="18"/>
        <end position="27"/>
    </location>
</feature>
<evidence type="ECO:0000313" key="2">
    <source>
        <dbReference type="EMBL" id="SDE45713.1"/>
    </source>
</evidence>
<reference evidence="2 3" key="1">
    <citation type="submission" date="2016-10" db="EMBL/GenBank/DDBJ databases">
        <authorList>
            <person name="de Groot N.N."/>
        </authorList>
    </citation>
    <scope>NUCLEOTIDE SEQUENCE [LARGE SCALE GENOMIC DNA]</scope>
    <source>
        <strain evidence="2 3">ATCC 700224</strain>
    </source>
</reference>
<sequence length="232" mass="24080">MTTAQHHDGDLMVARASGTAPGTPLPPALAGVPLERLRYDAAADTVIDIAGVEREWHVDPQGRPRLAPADGRQPLTCAGDDPLIRDADTGLWRVETDADRRAAAQTAAAAEIDRRAEAVRLTYLTGGAAQAMTYQRKEQRAREAQAILDAGDMPATGDFPMLAAEVGITAPNLPGVVAVILTQADAWEGVAGRIEAARLSGKAAIAAAPDVPAVHTARDSALAALAALHATP</sequence>
<dbReference type="OrthoDB" id="7877312at2"/>
<protein>
    <submittedName>
        <fullName evidence="2">Uncharacterized protein</fullName>
    </submittedName>
</protein>